<accession>A0A3G2QZR6</accession>
<dbReference type="GO" id="GO:0006412">
    <property type="term" value="P:translation"/>
    <property type="evidence" value="ECO:0007669"/>
    <property type="project" value="InterPro"/>
</dbReference>
<dbReference type="PANTHER" id="PTHR33398:SF1">
    <property type="entry name" value="SMALL RIBOSOMAL SUBUNIT PROTEIN BS20C"/>
    <property type="match status" value="1"/>
</dbReference>
<dbReference type="GO" id="GO:0015935">
    <property type="term" value="C:small ribosomal subunit"/>
    <property type="evidence" value="ECO:0007669"/>
    <property type="project" value="TreeGrafter"/>
</dbReference>
<evidence type="ECO:0000256" key="4">
    <source>
        <dbReference type="ARBA" id="ARBA00022980"/>
    </source>
</evidence>
<evidence type="ECO:0000313" key="6">
    <source>
        <dbReference type="EMBL" id="AYO28648.1"/>
    </source>
</evidence>
<keyword evidence="3" id="KW-0694">RNA-binding</keyword>
<dbReference type="Pfam" id="PF01649">
    <property type="entry name" value="Ribosomal_S20p"/>
    <property type="match status" value="1"/>
</dbReference>
<dbReference type="EMBL" id="MH795132">
    <property type="protein sequence ID" value="AYO28648.1"/>
    <property type="molecule type" value="Genomic_DNA"/>
</dbReference>
<keyword evidence="6" id="KW-0934">Plastid</keyword>
<comment type="similarity">
    <text evidence="1">Belongs to the bacterial ribosomal protein bS20 family.</text>
</comment>
<evidence type="ECO:0000256" key="5">
    <source>
        <dbReference type="ARBA" id="ARBA00023274"/>
    </source>
</evidence>
<dbReference type="HAMAP" id="MF_00500">
    <property type="entry name" value="Ribosomal_bS20"/>
    <property type="match status" value="1"/>
</dbReference>
<evidence type="ECO:0000256" key="3">
    <source>
        <dbReference type="ARBA" id="ARBA00022884"/>
    </source>
</evidence>
<dbReference type="InterPro" id="IPR036510">
    <property type="entry name" value="Ribosomal_bS20_sf"/>
</dbReference>
<sequence>MNKKQRNKKLVLQNKRNRMINRHYTTTIKNLSKLLISNRQEIQSIGEDTEKSILLNRRLILIKKFNSSVDKAVKKGVIHKNTAARKKSKLTRIIINIKNSNI</sequence>
<organism evidence="6">
    <name type="scientific">Neotessella volvocina</name>
    <dbReference type="NCBI Taxonomy" id="52559"/>
    <lineage>
        <taxon>Eukaryota</taxon>
        <taxon>Sar</taxon>
        <taxon>Stramenopiles</taxon>
        <taxon>Ochrophyta</taxon>
        <taxon>Synurophyceae</taxon>
        <taxon>Synurales</taxon>
        <taxon>Neotessellaceae</taxon>
        <taxon>Neotessella</taxon>
    </lineage>
</organism>
<dbReference type="NCBIfam" id="TIGR00029">
    <property type="entry name" value="S20"/>
    <property type="match status" value="1"/>
</dbReference>
<geneLocation type="plastid" evidence="6"/>
<dbReference type="GO" id="GO:0003735">
    <property type="term" value="F:structural constituent of ribosome"/>
    <property type="evidence" value="ECO:0007669"/>
    <property type="project" value="InterPro"/>
</dbReference>
<protein>
    <submittedName>
        <fullName evidence="6">Ribosomal protein S20</fullName>
    </submittedName>
</protein>
<evidence type="ECO:0000256" key="1">
    <source>
        <dbReference type="ARBA" id="ARBA00007634"/>
    </source>
</evidence>
<proteinExistence type="inferred from homology"/>
<evidence type="ECO:0000256" key="2">
    <source>
        <dbReference type="ARBA" id="ARBA00022730"/>
    </source>
</evidence>
<keyword evidence="5" id="KW-0687">Ribonucleoprotein</keyword>
<dbReference type="InterPro" id="IPR002583">
    <property type="entry name" value="Ribosomal_bS20"/>
</dbReference>
<dbReference type="SUPFAM" id="SSF46992">
    <property type="entry name" value="Ribosomal protein S20"/>
    <property type="match status" value="1"/>
</dbReference>
<keyword evidence="4 6" id="KW-0689">Ribosomal protein</keyword>
<dbReference type="Gene3D" id="1.20.58.110">
    <property type="entry name" value="Ribosomal protein S20"/>
    <property type="match status" value="1"/>
</dbReference>
<dbReference type="AlphaFoldDB" id="A0A3G2QZR6"/>
<name>A0A3G2QZR6_9STRA</name>
<keyword evidence="2" id="KW-0699">rRNA-binding</keyword>
<gene>
    <name evidence="6" type="primary">rps20</name>
</gene>
<dbReference type="PANTHER" id="PTHR33398">
    <property type="entry name" value="30S RIBOSOMAL PROTEIN S20"/>
    <property type="match status" value="1"/>
</dbReference>
<reference evidence="6" key="1">
    <citation type="submission" date="2018-08" db="EMBL/GenBank/DDBJ databases">
        <title>Comparative Plastid Genomics of Synurophyceae: Evolutionary Evidence of Lateral Gene Transfer and Inverted Repeat Dynamics.</title>
        <authorList>
            <person name="Kim J.I."/>
            <person name="Shin H."/>
            <person name="Skaloud P."/>
            <person name="Jung J."/>
            <person name="Yoon H.S."/>
            <person name="Archibald J.M."/>
            <person name="Shin W."/>
        </authorList>
    </citation>
    <scope>NUCLEOTIDE SEQUENCE</scope>
    <source>
        <strain evidence="6">CCMP1781</strain>
    </source>
</reference>
<dbReference type="GO" id="GO:0070181">
    <property type="term" value="F:small ribosomal subunit rRNA binding"/>
    <property type="evidence" value="ECO:0007669"/>
    <property type="project" value="TreeGrafter"/>
</dbReference>